<dbReference type="Gene3D" id="1.10.1520.10">
    <property type="entry name" value="Ribonuclease III domain"/>
    <property type="match status" value="1"/>
</dbReference>
<name>A0AAD9WRQ0_9ROSI</name>
<dbReference type="EMBL" id="JANJYI010000008">
    <property type="protein sequence ID" value="KAK2639932.1"/>
    <property type="molecule type" value="Genomic_DNA"/>
</dbReference>
<evidence type="ECO:0000313" key="2">
    <source>
        <dbReference type="Proteomes" id="UP001280121"/>
    </source>
</evidence>
<organism evidence="1 2">
    <name type="scientific">Dipteronia dyeriana</name>
    <dbReference type="NCBI Taxonomy" id="168575"/>
    <lineage>
        <taxon>Eukaryota</taxon>
        <taxon>Viridiplantae</taxon>
        <taxon>Streptophyta</taxon>
        <taxon>Embryophyta</taxon>
        <taxon>Tracheophyta</taxon>
        <taxon>Spermatophyta</taxon>
        <taxon>Magnoliopsida</taxon>
        <taxon>eudicotyledons</taxon>
        <taxon>Gunneridae</taxon>
        <taxon>Pentapetalae</taxon>
        <taxon>rosids</taxon>
        <taxon>malvids</taxon>
        <taxon>Sapindales</taxon>
        <taxon>Sapindaceae</taxon>
        <taxon>Hippocastanoideae</taxon>
        <taxon>Acereae</taxon>
        <taxon>Dipteronia</taxon>
    </lineage>
</organism>
<dbReference type="InterPro" id="IPR036389">
    <property type="entry name" value="RNase_III_sf"/>
</dbReference>
<evidence type="ECO:0000313" key="1">
    <source>
        <dbReference type="EMBL" id="KAK2639932.1"/>
    </source>
</evidence>
<gene>
    <name evidence="1" type="ORF">Ddye_027727</name>
</gene>
<dbReference type="PANTHER" id="PTHR34276:SF1">
    <property type="entry name" value="MINI-RIBONUCLEASE 3"/>
    <property type="match status" value="1"/>
</dbReference>
<dbReference type="SUPFAM" id="SSF69065">
    <property type="entry name" value="RNase III domain-like"/>
    <property type="match status" value="1"/>
</dbReference>
<reference evidence="1" key="1">
    <citation type="journal article" date="2023" name="Plant J.">
        <title>Genome sequences and population genomics provide insights into the demographic history, inbreeding, and mutation load of two 'living fossil' tree species of Dipteronia.</title>
        <authorList>
            <person name="Feng Y."/>
            <person name="Comes H.P."/>
            <person name="Chen J."/>
            <person name="Zhu S."/>
            <person name="Lu R."/>
            <person name="Zhang X."/>
            <person name="Li P."/>
            <person name="Qiu J."/>
            <person name="Olsen K.M."/>
            <person name="Qiu Y."/>
        </authorList>
    </citation>
    <scope>NUCLEOTIDE SEQUENCE</scope>
    <source>
        <strain evidence="1">KIB01</strain>
    </source>
</reference>
<sequence>MNLIWDTIIRRVAAKCSKSSETAISVQCCSTSIHRDVLRWGKNVGASKTQKRRRVGTTVYNRASSLETLIGYLYLTNVNRLEKVMVKLGFSTGVSTQMILEPANGQLTAT</sequence>
<dbReference type="GO" id="GO:0006396">
    <property type="term" value="P:RNA processing"/>
    <property type="evidence" value="ECO:0007669"/>
    <property type="project" value="InterPro"/>
</dbReference>
<protein>
    <recommendedName>
        <fullName evidence="3">RNase III domain-containing protein</fullName>
    </recommendedName>
</protein>
<dbReference type="GO" id="GO:0004525">
    <property type="term" value="F:ribonuclease III activity"/>
    <property type="evidence" value="ECO:0007669"/>
    <property type="project" value="InterPro"/>
</dbReference>
<dbReference type="PANTHER" id="PTHR34276">
    <property type="entry name" value="MINI-RIBONUCLEASE 3"/>
    <property type="match status" value="1"/>
</dbReference>
<keyword evidence="2" id="KW-1185">Reference proteome</keyword>
<dbReference type="Proteomes" id="UP001280121">
    <property type="component" value="Unassembled WGS sequence"/>
</dbReference>
<comment type="caution">
    <text evidence="1">The sequence shown here is derived from an EMBL/GenBank/DDBJ whole genome shotgun (WGS) entry which is preliminary data.</text>
</comment>
<dbReference type="AlphaFoldDB" id="A0AAD9WRQ0"/>
<evidence type="ECO:0008006" key="3">
    <source>
        <dbReference type="Google" id="ProtNLM"/>
    </source>
</evidence>
<accession>A0AAD9WRQ0</accession>
<proteinExistence type="predicted"/>